<dbReference type="InterPro" id="IPR027417">
    <property type="entry name" value="P-loop_NTPase"/>
</dbReference>
<dbReference type="PROSITE" id="PS51643">
    <property type="entry name" value="HD_CAS3"/>
    <property type="match status" value="1"/>
</dbReference>
<evidence type="ECO:0000256" key="3">
    <source>
        <dbReference type="ARBA" id="ARBA00022723"/>
    </source>
</evidence>
<evidence type="ECO:0000313" key="10">
    <source>
        <dbReference type="EMBL" id="PJE78303.1"/>
    </source>
</evidence>
<dbReference type="InterPro" id="IPR006483">
    <property type="entry name" value="CRISPR-assoc_Cas3_HD"/>
</dbReference>
<comment type="similarity">
    <text evidence="1">In the N-terminal section; belongs to the CRISPR-associated nuclease Cas3-HD family.</text>
</comment>
<protein>
    <submittedName>
        <fullName evidence="10">CRISPR-associated nuclease/helicase Cas3 subtype I-F/YPEST</fullName>
        <ecNumber evidence="10">3.1.-.-</ecNumber>
    </submittedName>
</protein>
<dbReference type="InterPro" id="IPR054712">
    <property type="entry name" value="Cas3-like_dom"/>
</dbReference>
<name>A0A2H9T508_9ZZZZ</name>
<dbReference type="GO" id="GO:0005524">
    <property type="term" value="F:ATP binding"/>
    <property type="evidence" value="ECO:0007669"/>
    <property type="project" value="UniProtKB-KW"/>
</dbReference>
<comment type="caution">
    <text evidence="10">The sequence shown here is derived from an EMBL/GenBank/DDBJ whole genome shotgun (WGS) entry which is preliminary data.</text>
</comment>
<dbReference type="InterPro" id="IPR013395">
    <property type="entry name" value="CRISPR-assoc_Cas3_yers"/>
</dbReference>
<dbReference type="InterPro" id="IPR038257">
    <property type="entry name" value="CRISPR-assoc_Cas3_HD_sf"/>
</dbReference>
<keyword evidence="8" id="KW-0051">Antiviral defense</keyword>
<evidence type="ECO:0000256" key="8">
    <source>
        <dbReference type="ARBA" id="ARBA00023118"/>
    </source>
</evidence>
<dbReference type="AlphaFoldDB" id="A0A2H9T508"/>
<evidence type="ECO:0000256" key="7">
    <source>
        <dbReference type="ARBA" id="ARBA00022840"/>
    </source>
</evidence>
<proteinExistence type="inferred from homology"/>
<keyword evidence="4" id="KW-0547">Nucleotide-binding</keyword>
<dbReference type="NCBIfam" id="TIGR02562">
    <property type="entry name" value="cas3_yersinia"/>
    <property type="match status" value="1"/>
</dbReference>
<dbReference type="GO" id="GO:0046872">
    <property type="term" value="F:metal ion binding"/>
    <property type="evidence" value="ECO:0007669"/>
    <property type="project" value="UniProtKB-KW"/>
</dbReference>
<dbReference type="EMBL" id="NSIT01000210">
    <property type="protein sequence ID" value="PJE78303.1"/>
    <property type="molecule type" value="Genomic_DNA"/>
</dbReference>
<evidence type="ECO:0000256" key="4">
    <source>
        <dbReference type="ARBA" id="ARBA00022741"/>
    </source>
</evidence>
<dbReference type="Pfam" id="PF22590">
    <property type="entry name" value="Cas3-like_C_2"/>
    <property type="match status" value="1"/>
</dbReference>
<dbReference type="EC" id="3.1.-.-" evidence="10"/>
<dbReference type="SUPFAM" id="SSF52540">
    <property type="entry name" value="P-loop containing nucleoside triphosphate hydrolases"/>
    <property type="match status" value="1"/>
</dbReference>
<evidence type="ECO:0000256" key="5">
    <source>
        <dbReference type="ARBA" id="ARBA00022801"/>
    </source>
</evidence>
<dbReference type="GO" id="GO:0051607">
    <property type="term" value="P:defense response to virus"/>
    <property type="evidence" value="ECO:0007669"/>
    <property type="project" value="UniProtKB-KW"/>
</dbReference>
<accession>A0A2H9T508</accession>
<dbReference type="GO" id="GO:0004386">
    <property type="term" value="F:helicase activity"/>
    <property type="evidence" value="ECO:0007669"/>
    <property type="project" value="UniProtKB-KW"/>
</dbReference>
<keyword evidence="5 10" id="KW-0378">Hydrolase</keyword>
<evidence type="ECO:0000256" key="6">
    <source>
        <dbReference type="ARBA" id="ARBA00022806"/>
    </source>
</evidence>
<organism evidence="10">
    <name type="scientific">invertebrate metagenome</name>
    <dbReference type="NCBI Taxonomy" id="1711999"/>
    <lineage>
        <taxon>unclassified sequences</taxon>
        <taxon>metagenomes</taxon>
        <taxon>organismal metagenomes</taxon>
    </lineage>
</organism>
<reference evidence="10" key="1">
    <citation type="journal article" date="2017" name="Appl. Environ. Microbiol.">
        <title>Molecular characterization of an Endozoicomonas-like organism causing infection in king scallop Pecten maximus L.</title>
        <authorList>
            <person name="Cano I."/>
            <person name="van Aerle R."/>
            <person name="Ross S."/>
            <person name="Verner-Jeffreys D.W."/>
            <person name="Paley R.K."/>
            <person name="Rimmer G."/>
            <person name="Ryder D."/>
            <person name="Hooper P."/>
            <person name="Stone D."/>
            <person name="Feist S.W."/>
        </authorList>
    </citation>
    <scope>NUCLEOTIDE SEQUENCE</scope>
</reference>
<gene>
    <name evidence="10" type="primary">cas3</name>
    <name evidence="10" type="ORF">CI610_02767</name>
</gene>
<evidence type="ECO:0000256" key="1">
    <source>
        <dbReference type="ARBA" id="ARBA00006847"/>
    </source>
</evidence>
<feature type="domain" description="HD Cas3-type" evidence="9">
    <location>
        <begin position="102"/>
        <end position="331"/>
    </location>
</feature>
<evidence type="ECO:0000256" key="2">
    <source>
        <dbReference type="ARBA" id="ARBA00009046"/>
    </source>
</evidence>
<dbReference type="Pfam" id="PF21384">
    <property type="entry name" value="Cas3_I-F_Cas2"/>
    <property type="match status" value="1"/>
</dbReference>
<keyword evidence="6 10" id="KW-0347">Helicase</keyword>
<dbReference type="GO" id="GO:0016787">
    <property type="term" value="F:hydrolase activity"/>
    <property type="evidence" value="ECO:0007669"/>
    <property type="project" value="UniProtKB-KW"/>
</dbReference>
<comment type="similarity">
    <text evidence="2">In the central section; belongs to the CRISPR-associated helicase Cas3 family.</text>
</comment>
<keyword evidence="7" id="KW-0067">ATP-binding</keyword>
<evidence type="ECO:0000259" key="9">
    <source>
        <dbReference type="PROSITE" id="PS51643"/>
    </source>
</evidence>
<dbReference type="Pfam" id="PF18019">
    <property type="entry name" value="Cas3_HD"/>
    <property type="match status" value="1"/>
</dbReference>
<dbReference type="Gene3D" id="1.10.3210.30">
    <property type="match status" value="1"/>
</dbReference>
<dbReference type="InterPro" id="IPR048823">
    <property type="entry name" value="Cas3_I-F_Cas2"/>
</dbReference>
<keyword evidence="3" id="KW-0479">Metal-binding</keyword>
<sequence length="1112" mass="126115">MMVTFISQCEKNSLKKTRRVLDTFASRVGDNVWQTVITQNGLDAVKKLLRRTASKNTAVSCHWMRSRARNELVWVVGNKNKFNFQGEVPVNRTQRVLTGSEWENGWTMATSVQILATLAALLHDLGKATIGFQKKLTKTQTFQADPYRHEWISLRLFEAMIDGCNSDNEWLERLANFNDFSKQQPDWLSHIHNDGQEKSKGLSHLPPMAKIVAWLIVTHHRLPADDRRNFSQKDSLQKDKRFLNLNLDRFYQRLAPFKGWVCPKNRGQKQKGDEAFRKFAGLASESSLWQKSLKRWAAKALQHPALMHLPEINNPLLMHLSRLCLMVGDHNYSSLDSDDKRRVAGDKNLTHHLIANTCRPSGEPKQALDEHLMGVAQFTGAFARLLPHFQQELPHVEGVSAFAGNTRNEQFIWQNRAWKLVRKHQKEARSQGFFGVSLASTGKGKTLGNARIMAALSDPDTGPRFTVALGLRVLTLQTGLALRQKLHLDETALAILMGGSANRTLFELHQEEGNDDSGGSESAQPLIHDQVDYDHCALDQETLGTIIQDTKARDLLYAPIVSCTVDHIMGATETLRGGRHIVPILRLLTSDLILDEPDDFDQNDLPALSRLVFMAGMLGSHVLLSSATLTPDLVSGLFEAYQQGRKHWRQNQGENGNTLSDKTIYCAWFDEFHEHIEPCLNKSDFDKRHTLFVKRRVNQLQSLSPQRIGHILPVDLPQPAEDEKINNQALADTLVSACDELHKKYHDTCSETGKTASVGLVRLANINSMFELAKALYETPVPKNVQVHLCCYHARQLLLLRNLLENRLDRILNRNDHNSLFDHQEIREAVSASKKQHHVFIVLATAVAEVGRDHDYDWAIIEPSSMRSVIQLVGRVWRHRPDKIACEPNVLILNNNIKALQAGSALGVGKTVFTQPGFESTSRLLDTHNCSELITERELSNINAVSRIIRPDSLNPTNRLADLEHAVMSDLFSSDSVNVINAFWQENTAMQANIHLQKVTPFRYSCIKETEFVAFPDVNQCAGIRFRYCETAWEAINNEDSVNSQIRYTEEFIPLDAVAKPWLVNEVPEALDYLSEKLKKEDRRLLAMKFATVRLDENKNWRFHPAFGFWPA</sequence>